<reference evidence="1" key="1">
    <citation type="journal article" date="2014" name="Genome Announc.">
        <title>Draft Genome Sequence of Pseudomonas moraviensis R28-S.</title>
        <authorList>
            <person name="Hunter S.S."/>
            <person name="Yano H."/>
            <person name="Loftie-Eaton W."/>
            <person name="Hughes J."/>
            <person name="De Gelder L."/>
            <person name="Stragier P."/>
            <person name="De Vos P."/>
            <person name="Settles M.L."/>
            <person name="Top E.M."/>
        </authorList>
    </citation>
    <scope>NUCLEOTIDE SEQUENCE [LARGE SCALE GENOMIC DNA]</scope>
    <source>
        <strain evidence="1">R28-S</strain>
    </source>
</reference>
<dbReference type="EMBL" id="AYMZ01000007">
    <property type="protein sequence ID" value="ETF07036.1"/>
    <property type="molecule type" value="Genomic_DNA"/>
</dbReference>
<gene>
    <name evidence="1" type="ORF">PMO01_17460</name>
</gene>
<protein>
    <submittedName>
        <fullName evidence="1">Uncharacterized protein</fullName>
    </submittedName>
</protein>
<comment type="caution">
    <text evidence="1">The sequence shown here is derived from an EMBL/GenBank/DDBJ whole genome shotgun (WGS) entry which is preliminary data.</text>
</comment>
<dbReference type="AlphaFoldDB" id="V8R4L3"/>
<sequence length="153" mass="17261">MKVTDSEILRAIWRAQVKRTAKGVIVNYIGGGKGLTGDRDIDRHHAQYLSMISRGGLGIELSKGQLARRIKALVGTGCLQWNGRPGNAYEFQAPAATEMFHFARNWWADRGVPAGFDRVENRMRTIRLSDYEVLVGQLEEELMRLFGDREVTP</sequence>
<dbReference type="HOGENOM" id="CLU_1711689_0_0_6"/>
<dbReference type="PATRIC" id="fig|1395516.4.peg.3542"/>
<organism evidence="1">
    <name type="scientific">Pseudomonas moraviensis R28-S</name>
    <dbReference type="NCBI Taxonomy" id="1395516"/>
    <lineage>
        <taxon>Bacteria</taxon>
        <taxon>Pseudomonadati</taxon>
        <taxon>Pseudomonadota</taxon>
        <taxon>Gammaproteobacteria</taxon>
        <taxon>Pseudomonadales</taxon>
        <taxon>Pseudomonadaceae</taxon>
        <taxon>Pseudomonas</taxon>
    </lineage>
</organism>
<accession>V8R4L3</accession>
<dbReference type="RefSeq" id="WP_024013573.1">
    <property type="nucleotide sequence ID" value="NZ_CM002330.1"/>
</dbReference>
<name>V8R4L3_9PSED</name>
<proteinExistence type="predicted"/>
<dbReference type="Proteomes" id="UP000024771">
    <property type="component" value="Chromosome"/>
</dbReference>
<evidence type="ECO:0000313" key="1">
    <source>
        <dbReference type="EMBL" id="ETF07036.1"/>
    </source>
</evidence>